<dbReference type="Pfam" id="PF02518">
    <property type="entry name" value="HATPase_c"/>
    <property type="match status" value="1"/>
</dbReference>
<keyword evidence="10" id="KW-0547">Nucleotide-binding</keyword>
<dbReference type="Gene3D" id="3.40.50.2300">
    <property type="match status" value="1"/>
</dbReference>
<feature type="transmembrane region" description="Helical" evidence="19">
    <location>
        <begin position="12"/>
        <end position="34"/>
    </location>
</feature>
<dbReference type="NCBIfam" id="NF041947">
    <property type="entry name" value="LuxQ_Vibrio"/>
    <property type="match status" value="1"/>
</dbReference>
<dbReference type="Gene3D" id="3.30.565.10">
    <property type="entry name" value="Histidine kinase-like ATPase, C-terminal domain"/>
    <property type="match status" value="1"/>
</dbReference>
<dbReference type="SUPFAM" id="SSF47384">
    <property type="entry name" value="Homodimeric domain of signal transducing histidine kinase"/>
    <property type="match status" value="1"/>
</dbReference>
<dbReference type="Gene3D" id="1.10.287.130">
    <property type="match status" value="1"/>
</dbReference>
<feature type="modified residue" description="4-aspartylphosphate" evidence="18">
    <location>
        <position position="787"/>
    </location>
</feature>
<evidence type="ECO:0000256" key="1">
    <source>
        <dbReference type="ARBA" id="ARBA00000085"/>
    </source>
</evidence>
<dbReference type="InterPro" id="IPR036890">
    <property type="entry name" value="HATPase_C_sf"/>
</dbReference>
<dbReference type="InterPro" id="IPR004358">
    <property type="entry name" value="Sig_transdc_His_kin-like_C"/>
</dbReference>
<dbReference type="Pfam" id="PF00512">
    <property type="entry name" value="HisKA"/>
    <property type="match status" value="1"/>
</dbReference>
<keyword evidence="17 19" id="KW-0472">Membrane</keyword>
<keyword evidence="9 19" id="KW-0812">Transmembrane</keyword>
<dbReference type="InterPro" id="IPR015387">
    <property type="entry name" value="LuxQ-periplasm_dom"/>
</dbReference>
<keyword evidence="16" id="KW-0902">Two-component regulatory system</keyword>
<evidence type="ECO:0000256" key="5">
    <source>
        <dbReference type="ARBA" id="ARBA00022475"/>
    </source>
</evidence>
<dbReference type="InterPro" id="IPR043056">
    <property type="entry name" value="LuxQ-periplasm_N"/>
</dbReference>
<dbReference type="Gene3D" id="3.30.450.20">
    <property type="entry name" value="PAS domain"/>
    <property type="match status" value="1"/>
</dbReference>
<dbReference type="PROSITE" id="PS50110">
    <property type="entry name" value="RESPONSE_REGULATORY"/>
    <property type="match status" value="1"/>
</dbReference>
<keyword evidence="11 22" id="KW-0418">Kinase</keyword>
<dbReference type="InterPro" id="IPR011006">
    <property type="entry name" value="CheY-like_superfamily"/>
</dbReference>
<evidence type="ECO:0000256" key="4">
    <source>
        <dbReference type="ARBA" id="ARBA00019468"/>
    </source>
</evidence>
<dbReference type="FunFam" id="3.40.50.2300:FF:000322">
    <property type="entry name" value="Autoinducer 2 sensor kinase/phosphatase luxQ"/>
    <property type="match status" value="1"/>
</dbReference>
<comment type="catalytic activity">
    <reaction evidence="1">
        <text>ATP + protein L-histidine = ADP + protein N-phospho-L-histidine.</text>
        <dbReference type="EC" id="2.7.13.3"/>
    </reaction>
</comment>
<dbReference type="FunFam" id="1.10.287.130:FF:000091">
    <property type="entry name" value="Autoinducer 2 sensor kinase/phosphatase LuxQ"/>
    <property type="match status" value="1"/>
</dbReference>
<dbReference type="Gene3D" id="3.30.450.220">
    <property type="entry name" value="LuxQ periplasmic domain, N-terminal subdomain"/>
    <property type="match status" value="1"/>
</dbReference>
<dbReference type="InterPro" id="IPR053413">
    <property type="entry name" value="AI-2_sensor_kinase/phosphatase"/>
</dbReference>
<proteinExistence type="predicted"/>
<dbReference type="GO" id="GO:0004721">
    <property type="term" value="F:phosphoprotein phosphatase activity"/>
    <property type="evidence" value="ECO:0007669"/>
    <property type="project" value="UniProtKB-KW"/>
</dbReference>
<evidence type="ECO:0000256" key="12">
    <source>
        <dbReference type="ARBA" id="ARBA00022801"/>
    </source>
</evidence>
<dbReference type="AlphaFoldDB" id="A0A510IEU7"/>
<dbReference type="PROSITE" id="PS50109">
    <property type="entry name" value="HIS_KIN"/>
    <property type="match status" value="1"/>
</dbReference>
<evidence type="ECO:0000256" key="9">
    <source>
        <dbReference type="ARBA" id="ARBA00022692"/>
    </source>
</evidence>
<dbReference type="GO" id="GO:0005524">
    <property type="term" value="F:ATP binding"/>
    <property type="evidence" value="ECO:0007669"/>
    <property type="project" value="UniProtKB-KW"/>
</dbReference>
<gene>
    <name evidence="22" type="primary">luxQ</name>
    <name evidence="22" type="ORF">VroAM7_46240</name>
</gene>
<feature type="domain" description="Histidine kinase" evidence="20">
    <location>
        <begin position="491"/>
        <end position="713"/>
    </location>
</feature>
<dbReference type="InterPro" id="IPR003661">
    <property type="entry name" value="HisK_dim/P_dom"/>
</dbReference>
<keyword evidence="5" id="KW-1003">Cell membrane</keyword>
<feature type="domain" description="Response regulatory" evidence="21">
    <location>
        <begin position="738"/>
        <end position="853"/>
    </location>
</feature>
<dbReference type="PANTHER" id="PTHR43047:SF78">
    <property type="entry name" value="SENSORY_REGULATORY PROTEIN RPFC"/>
    <property type="match status" value="1"/>
</dbReference>
<dbReference type="CDD" id="cd00082">
    <property type="entry name" value="HisKA"/>
    <property type="match status" value="1"/>
</dbReference>
<dbReference type="PRINTS" id="PR00344">
    <property type="entry name" value="BCTRLSENSOR"/>
</dbReference>
<dbReference type="Gene3D" id="2.20.20.100">
    <property type="entry name" value="LuxQ periplasmic domain, C-terminal subdomain"/>
    <property type="match status" value="1"/>
</dbReference>
<dbReference type="FunFam" id="3.30.565.10:FF:000010">
    <property type="entry name" value="Sensor histidine kinase RcsC"/>
    <property type="match status" value="1"/>
</dbReference>
<evidence type="ECO:0000256" key="10">
    <source>
        <dbReference type="ARBA" id="ARBA00022741"/>
    </source>
</evidence>
<sequence>MSAQLNSTKRRSLATLITRIIVVVLAPIIFGIFVQSYYFSKQIIWQEVDRNKQQTSSLIHNIFDNHFAAIQIHHDSNSKSEPIRDFYSDRNAEMLNYFYLGIDQSDPSHTPEFRFLTDHHGIIWDDGNAHFYGVNEVILEKMSKKISFSSNWYYMNVRTLMGQRHMLLRRVPVINTSTGEVLGYSFISIVLDNNFSLMEKLKSESNVDNVLLIANNEMLANSFDDEEDYSAADIIARRGSTKRLDKLLVIETPIMVNASMTELCLLSVQDNQGVVSLQIQHVLAMLASIIGLLMIALMAKEWMESKVAAALDTLMSYTKSASDEDRFKRFVGSDIEEFNHIGSTLESTFEELDSQKKSFRDLFNFALSPIMVWSESAVLIQMNPAAKRELVIGQGNTSLEAMHPVFQKFKEKLTPHLKMSAQGATLTGVNVPIDGKVFRWNLSPIRVDGGISGIIVQGQDITTLIEAEKQSTLARREAEKSAQARADFLAKMSHEIRTPINGILGVAQLLKDSVEHDEQRKQVDVLCNSGEHLLAVLNDILDFSKIEQGKFNIQKHQFLFADTMRTIANIYGPICRKKGVELIIDNEVEENTEIFTDQVRLNQVLFNLVSNAVKFTPAGSIQIISTLEHFHGHDSSVLVIKVEDTGIGIDSNKLDQMFEPFIQEEATTTREYGGSGLGLTIVKNLVEMLEGDIQVRSDKGKGTLFVITIPVQDRLRQVEELTQTLRLPAEKLFSDALRVLLVEDNHTNAFILQAFCKKYQMEVDWAKDGIEAIEKVKQHRYDLILMDNQLPHLGGIETTKTIRDVLKIATPIYACTADTMKETSEAFMAAGADYVLLKPIKEKALHAAFTDFKNRFIEEEA</sequence>
<dbReference type="Pfam" id="PF09308">
    <property type="entry name" value="LuxQ-periplasm"/>
    <property type="match status" value="1"/>
</dbReference>
<dbReference type="SUPFAM" id="SSF103190">
    <property type="entry name" value="Sensory domain-like"/>
    <property type="match status" value="1"/>
</dbReference>
<evidence type="ECO:0000256" key="2">
    <source>
        <dbReference type="ARBA" id="ARBA00004429"/>
    </source>
</evidence>
<dbReference type="Pfam" id="PF00072">
    <property type="entry name" value="Response_reg"/>
    <property type="match status" value="1"/>
</dbReference>
<evidence type="ECO:0000259" key="20">
    <source>
        <dbReference type="PROSITE" id="PS50109"/>
    </source>
</evidence>
<dbReference type="SUPFAM" id="SSF52172">
    <property type="entry name" value="CheY-like"/>
    <property type="match status" value="1"/>
</dbReference>
<dbReference type="InterPro" id="IPR001789">
    <property type="entry name" value="Sig_transdc_resp-reg_receiver"/>
</dbReference>
<name>A0A510IEU7_9VIBR</name>
<evidence type="ECO:0000256" key="8">
    <source>
        <dbReference type="ARBA" id="ARBA00022679"/>
    </source>
</evidence>
<keyword evidence="14" id="KW-0904">Protein phosphatase</keyword>
<evidence type="ECO:0000256" key="14">
    <source>
        <dbReference type="ARBA" id="ARBA00022912"/>
    </source>
</evidence>
<comment type="subcellular location">
    <subcellularLocation>
        <location evidence="2">Cell inner membrane</location>
        <topology evidence="2">Multi-pass membrane protein</topology>
    </subcellularLocation>
</comment>
<dbReference type="SMART" id="SM00387">
    <property type="entry name" value="HATPase_c"/>
    <property type="match status" value="1"/>
</dbReference>
<keyword evidence="7 18" id="KW-0597">Phosphoprotein</keyword>
<evidence type="ECO:0000256" key="11">
    <source>
        <dbReference type="ARBA" id="ARBA00022777"/>
    </source>
</evidence>
<dbReference type="Proteomes" id="UP000315115">
    <property type="component" value="Chromosome 2"/>
</dbReference>
<accession>A0A510IEU7</accession>
<keyword evidence="12" id="KW-0378">Hydrolase</keyword>
<evidence type="ECO:0000313" key="22">
    <source>
        <dbReference type="EMBL" id="BBL91971.1"/>
    </source>
</evidence>
<dbReference type="GO" id="GO:0000155">
    <property type="term" value="F:phosphorelay sensor kinase activity"/>
    <property type="evidence" value="ECO:0007669"/>
    <property type="project" value="InterPro"/>
</dbReference>
<dbReference type="PANTHER" id="PTHR43047">
    <property type="entry name" value="TWO-COMPONENT HISTIDINE PROTEIN KINASE"/>
    <property type="match status" value="1"/>
</dbReference>
<dbReference type="CDD" id="cd17546">
    <property type="entry name" value="REC_hyHK_CKI1_RcsC-like"/>
    <property type="match status" value="1"/>
</dbReference>
<dbReference type="GO" id="GO:0005886">
    <property type="term" value="C:plasma membrane"/>
    <property type="evidence" value="ECO:0007669"/>
    <property type="project" value="UniProtKB-SubCell"/>
</dbReference>
<reference evidence="23" key="1">
    <citation type="submission" date="2019-07" db="EMBL/GenBank/DDBJ databases">
        <title>Complete Genome Sequences of Vibrion rotiferianus strain AM7.</title>
        <authorList>
            <person name="Miyazaki K."/>
            <person name="Wiseschart A."/>
            <person name="Pootanakit K."/>
            <person name="Ishimori K."/>
            <person name="Kitahara K."/>
        </authorList>
    </citation>
    <scope>NUCLEOTIDE SEQUENCE [LARGE SCALE GENOMIC DNA]</scope>
    <source>
        <strain evidence="23">AM7</strain>
    </source>
</reference>
<evidence type="ECO:0000256" key="13">
    <source>
        <dbReference type="ARBA" id="ARBA00022840"/>
    </source>
</evidence>
<dbReference type="SUPFAM" id="SSF55785">
    <property type="entry name" value="PYP-like sensor domain (PAS domain)"/>
    <property type="match status" value="1"/>
</dbReference>
<dbReference type="RefSeq" id="WP_143694111.1">
    <property type="nucleotide sequence ID" value="NZ_AP019799.1"/>
</dbReference>
<evidence type="ECO:0000256" key="19">
    <source>
        <dbReference type="SAM" id="Phobius"/>
    </source>
</evidence>
<dbReference type="InterPro" id="IPR003594">
    <property type="entry name" value="HATPase_dom"/>
</dbReference>
<evidence type="ECO:0000256" key="18">
    <source>
        <dbReference type="PROSITE-ProRule" id="PRU00169"/>
    </source>
</evidence>
<dbReference type="CDD" id="cd16922">
    <property type="entry name" value="HATPase_EvgS-ArcB-TorS-like"/>
    <property type="match status" value="1"/>
</dbReference>
<dbReference type="InterPro" id="IPR029151">
    <property type="entry name" value="Sensor-like_sf"/>
</dbReference>
<keyword evidence="13" id="KW-0067">ATP-binding</keyword>
<dbReference type="InterPro" id="IPR035965">
    <property type="entry name" value="PAS-like_dom_sf"/>
</dbReference>
<evidence type="ECO:0000256" key="15">
    <source>
        <dbReference type="ARBA" id="ARBA00022989"/>
    </source>
</evidence>
<dbReference type="InterPro" id="IPR005467">
    <property type="entry name" value="His_kinase_dom"/>
</dbReference>
<evidence type="ECO:0000259" key="21">
    <source>
        <dbReference type="PROSITE" id="PS50110"/>
    </source>
</evidence>
<evidence type="ECO:0000256" key="17">
    <source>
        <dbReference type="ARBA" id="ARBA00023136"/>
    </source>
</evidence>
<organism evidence="22 23">
    <name type="scientific">Vibrio rotiferianus</name>
    <dbReference type="NCBI Taxonomy" id="190895"/>
    <lineage>
        <taxon>Bacteria</taxon>
        <taxon>Pseudomonadati</taxon>
        <taxon>Pseudomonadota</taxon>
        <taxon>Gammaproteobacteria</taxon>
        <taxon>Vibrionales</taxon>
        <taxon>Vibrionaceae</taxon>
        <taxon>Vibrio</taxon>
    </lineage>
</organism>
<dbReference type="SUPFAM" id="SSF55874">
    <property type="entry name" value="ATPase domain of HSP90 chaperone/DNA topoisomerase II/histidine kinase"/>
    <property type="match status" value="1"/>
</dbReference>
<dbReference type="EC" id="2.7.13.3" evidence="3"/>
<keyword evidence="8" id="KW-0808">Transferase</keyword>
<evidence type="ECO:0000256" key="16">
    <source>
        <dbReference type="ARBA" id="ARBA00023012"/>
    </source>
</evidence>
<protein>
    <recommendedName>
        <fullName evidence="4">Autoinducer 2 sensor kinase/phosphatase LuxQ</fullName>
        <ecNumber evidence="3">2.7.13.3</ecNumber>
    </recommendedName>
</protein>
<dbReference type="SMART" id="SM00388">
    <property type="entry name" value="HisKA"/>
    <property type="match status" value="1"/>
</dbReference>
<dbReference type="InterPro" id="IPR036097">
    <property type="entry name" value="HisK_dim/P_sf"/>
</dbReference>
<evidence type="ECO:0000256" key="7">
    <source>
        <dbReference type="ARBA" id="ARBA00022553"/>
    </source>
</evidence>
<keyword evidence="15 19" id="KW-1133">Transmembrane helix</keyword>
<evidence type="ECO:0000313" key="23">
    <source>
        <dbReference type="Proteomes" id="UP000315115"/>
    </source>
</evidence>
<keyword evidence="6" id="KW-0997">Cell inner membrane</keyword>
<evidence type="ECO:0000256" key="3">
    <source>
        <dbReference type="ARBA" id="ARBA00012438"/>
    </source>
</evidence>
<evidence type="ECO:0000256" key="6">
    <source>
        <dbReference type="ARBA" id="ARBA00022519"/>
    </source>
</evidence>
<dbReference type="EMBL" id="AP019799">
    <property type="protein sequence ID" value="BBL91971.1"/>
    <property type="molecule type" value="Genomic_DNA"/>
</dbReference>
<dbReference type="SMART" id="SM00448">
    <property type="entry name" value="REC"/>
    <property type="match status" value="1"/>
</dbReference>